<dbReference type="KEGG" id="ptrp:DCO17_03290"/>
<dbReference type="Proteomes" id="UP000503312">
    <property type="component" value="Chromosome"/>
</dbReference>
<gene>
    <name evidence="1" type="ORF">DCO17_03290</name>
</gene>
<dbReference type="EMBL" id="CP028942">
    <property type="protein sequence ID" value="QKM64346.1"/>
    <property type="molecule type" value="Genomic_DNA"/>
</dbReference>
<accession>A0A6M9Q2M7</accession>
<protein>
    <submittedName>
        <fullName evidence="1">Uncharacterized protein</fullName>
    </submittedName>
</protein>
<sequence>MADIDWDFWFSKPYIYTWQAAALIHGINPKQVKFPVRDAAGELHFDRSNFDGQYDEFKAKLDLLTEHAWIQNFSAQNMRVDFKRFLFWARHIRKWDMPPRLAAFAQGVDLDALDENAEEKANLLRDERNTLQLIWALRTLLKEHQYGKTDRELIYYLSKTYPDRPGFKRLALEMKFAEAQVASEI</sequence>
<dbReference type="AlphaFoldDB" id="A0A6M9Q2M7"/>
<proteinExistence type="predicted"/>
<name>A0A6M9Q2M7_9BURK</name>
<organism evidence="1 2">
    <name type="scientific">Polynucleobacter tropicus</name>
    <dbReference type="NCBI Taxonomy" id="1743174"/>
    <lineage>
        <taxon>Bacteria</taxon>
        <taxon>Pseudomonadati</taxon>
        <taxon>Pseudomonadota</taxon>
        <taxon>Betaproteobacteria</taxon>
        <taxon>Burkholderiales</taxon>
        <taxon>Burkholderiaceae</taxon>
        <taxon>Polynucleobacter</taxon>
    </lineage>
</organism>
<dbReference type="RefSeq" id="WP_173955390.1">
    <property type="nucleotide sequence ID" value="NZ_CP028942.1"/>
</dbReference>
<evidence type="ECO:0000313" key="2">
    <source>
        <dbReference type="Proteomes" id="UP000503312"/>
    </source>
</evidence>
<keyword evidence="2" id="KW-1185">Reference proteome</keyword>
<evidence type="ECO:0000313" key="1">
    <source>
        <dbReference type="EMBL" id="QKM64346.1"/>
    </source>
</evidence>
<reference evidence="1 2" key="1">
    <citation type="submission" date="2018-04" db="EMBL/GenBank/DDBJ databases">
        <title>Polynucleobacter sp. UH21B genome.</title>
        <authorList>
            <person name="Hahn M.W."/>
        </authorList>
    </citation>
    <scope>NUCLEOTIDE SEQUENCE [LARGE SCALE GENOMIC DNA]</scope>
    <source>
        <strain evidence="1 2">MWH-UH21B</strain>
    </source>
</reference>